<dbReference type="EMBL" id="KK852992">
    <property type="protein sequence ID" value="KDR12764.1"/>
    <property type="molecule type" value="Genomic_DNA"/>
</dbReference>
<keyword evidence="2" id="KW-1185">Reference proteome</keyword>
<name>A0A067QSV6_ZOONE</name>
<dbReference type="InParanoid" id="A0A067QSV6"/>
<evidence type="ECO:0000313" key="2">
    <source>
        <dbReference type="Proteomes" id="UP000027135"/>
    </source>
</evidence>
<gene>
    <name evidence="1" type="ORF">L798_13070</name>
</gene>
<reference evidence="1 2" key="1">
    <citation type="journal article" date="2014" name="Nat. Commun.">
        <title>Molecular traces of alternative social organization in a termite genome.</title>
        <authorList>
            <person name="Terrapon N."/>
            <person name="Li C."/>
            <person name="Robertson H.M."/>
            <person name="Ji L."/>
            <person name="Meng X."/>
            <person name="Booth W."/>
            <person name="Chen Z."/>
            <person name="Childers C.P."/>
            <person name="Glastad K.M."/>
            <person name="Gokhale K."/>
            <person name="Gowin J."/>
            <person name="Gronenberg W."/>
            <person name="Hermansen R.A."/>
            <person name="Hu H."/>
            <person name="Hunt B.G."/>
            <person name="Huylmans A.K."/>
            <person name="Khalil S.M."/>
            <person name="Mitchell R.D."/>
            <person name="Munoz-Torres M.C."/>
            <person name="Mustard J.A."/>
            <person name="Pan H."/>
            <person name="Reese J.T."/>
            <person name="Scharf M.E."/>
            <person name="Sun F."/>
            <person name="Vogel H."/>
            <person name="Xiao J."/>
            <person name="Yang W."/>
            <person name="Yang Z."/>
            <person name="Yang Z."/>
            <person name="Zhou J."/>
            <person name="Zhu J."/>
            <person name="Brent C.S."/>
            <person name="Elsik C.G."/>
            <person name="Goodisman M.A."/>
            <person name="Liberles D.A."/>
            <person name="Roe R.M."/>
            <person name="Vargo E.L."/>
            <person name="Vilcinskas A."/>
            <person name="Wang J."/>
            <person name="Bornberg-Bauer E."/>
            <person name="Korb J."/>
            <person name="Zhang G."/>
            <person name="Liebig J."/>
        </authorList>
    </citation>
    <scope>NUCLEOTIDE SEQUENCE [LARGE SCALE GENOMIC DNA]</scope>
    <source>
        <tissue evidence="1">Whole organism</tissue>
    </source>
</reference>
<dbReference type="AlphaFoldDB" id="A0A067QSV6"/>
<evidence type="ECO:0000313" key="1">
    <source>
        <dbReference type="EMBL" id="KDR12764.1"/>
    </source>
</evidence>
<organism evidence="1 2">
    <name type="scientific">Zootermopsis nevadensis</name>
    <name type="common">Dampwood termite</name>
    <dbReference type="NCBI Taxonomy" id="136037"/>
    <lineage>
        <taxon>Eukaryota</taxon>
        <taxon>Metazoa</taxon>
        <taxon>Ecdysozoa</taxon>
        <taxon>Arthropoda</taxon>
        <taxon>Hexapoda</taxon>
        <taxon>Insecta</taxon>
        <taxon>Pterygota</taxon>
        <taxon>Neoptera</taxon>
        <taxon>Polyneoptera</taxon>
        <taxon>Dictyoptera</taxon>
        <taxon>Blattodea</taxon>
        <taxon>Blattoidea</taxon>
        <taxon>Termitoidae</taxon>
        <taxon>Termopsidae</taxon>
        <taxon>Zootermopsis</taxon>
    </lineage>
</organism>
<proteinExistence type="predicted"/>
<sequence length="167" mass="18964">MGSYSKVFLSESLYTLLQFGPKLLNHPVEIYVQHIKLNAHNQMGRTYSPKSVPFYNRPAMKKSIKCLGQSRGWQRAVFWFCFIEENFDAPVEVGTDQNVTPAALGTLSHDGIFHSQILAGIRGSFALLDLSDDIIRIRSKHGARDHSIVRFDPFPEIISVPANRREF</sequence>
<accession>A0A067QSV6</accession>
<protein>
    <submittedName>
        <fullName evidence="1">Uncharacterized protein</fullName>
    </submittedName>
</protein>
<dbReference type="Proteomes" id="UP000027135">
    <property type="component" value="Unassembled WGS sequence"/>
</dbReference>